<dbReference type="Proteomes" id="UP000366065">
    <property type="component" value="Unassembled WGS sequence"/>
</dbReference>
<comment type="caution">
    <text evidence="1">The sequence shown here is derived from an EMBL/GenBank/DDBJ whole genome shotgun (WGS) entry which is preliminary data.</text>
</comment>
<organism evidence="1 2">
    <name type="scientific">Pandoraea capi</name>
    <dbReference type="NCBI Taxonomy" id="2508286"/>
    <lineage>
        <taxon>Bacteria</taxon>
        <taxon>Pseudomonadati</taxon>
        <taxon>Pseudomonadota</taxon>
        <taxon>Betaproteobacteria</taxon>
        <taxon>Burkholderiales</taxon>
        <taxon>Burkholderiaceae</taxon>
        <taxon>Pandoraea</taxon>
    </lineage>
</organism>
<name>A0ABY6VU10_9BURK</name>
<reference evidence="1 2" key="1">
    <citation type="submission" date="2019-08" db="EMBL/GenBank/DDBJ databases">
        <authorList>
            <person name="Peeters C."/>
        </authorList>
    </citation>
    <scope>NUCLEOTIDE SEQUENCE [LARGE SCALE GENOMIC DNA]</scope>
    <source>
        <strain evidence="1 2">LMG 20602</strain>
    </source>
</reference>
<sequence>MPHTFHTTQDDAAPASVSASPSLTATLSQRRLNDFLDVLGQRFGLSGLQSRDVPGAGVTLENGDMAYFRSNGTLDTFDLYFRIDIPPSMSGRADLIPSITRHCFSGDEPFALLSVQAPEGILLFGCRDIEYGAMPDASARRLDACFSDYTTLIGFLRNEVH</sequence>
<accession>A0ABY6VU10</accession>
<evidence type="ECO:0000313" key="1">
    <source>
        <dbReference type="EMBL" id="VVD88624.1"/>
    </source>
</evidence>
<protein>
    <submittedName>
        <fullName evidence="1">Uncharacterized protein</fullName>
    </submittedName>
</protein>
<keyword evidence="2" id="KW-1185">Reference proteome</keyword>
<gene>
    <name evidence="1" type="ORF">PCA20602_01504</name>
</gene>
<dbReference type="RefSeq" id="WP_150720685.1">
    <property type="nucleotide sequence ID" value="NZ_CABPRV010000003.1"/>
</dbReference>
<proteinExistence type="predicted"/>
<dbReference type="EMBL" id="CABPRV010000003">
    <property type="protein sequence ID" value="VVD88624.1"/>
    <property type="molecule type" value="Genomic_DNA"/>
</dbReference>
<evidence type="ECO:0000313" key="2">
    <source>
        <dbReference type="Proteomes" id="UP000366065"/>
    </source>
</evidence>